<keyword evidence="3" id="KW-0862">Zinc</keyword>
<feature type="domain" description="RanBP2-type" evidence="4">
    <location>
        <begin position="785"/>
        <end position="810"/>
    </location>
</feature>
<dbReference type="GO" id="GO:0008270">
    <property type="term" value="F:zinc ion binding"/>
    <property type="evidence" value="ECO:0007669"/>
    <property type="project" value="UniProtKB-KW"/>
</dbReference>
<dbReference type="KEGG" id="lenr:94168428"/>
<comment type="caution">
    <text evidence="5">The sequence shown here is derived from an EMBL/GenBank/DDBJ whole genome shotgun (WGS) entry which is preliminary data.</text>
</comment>
<evidence type="ECO:0000256" key="1">
    <source>
        <dbReference type="ARBA" id="ARBA00022723"/>
    </source>
</evidence>
<dbReference type="Proteomes" id="UP000674179">
    <property type="component" value="Chromosome 35"/>
</dbReference>
<keyword evidence="6" id="KW-1185">Reference proteome</keyword>
<evidence type="ECO:0000259" key="4">
    <source>
        <dbReference type="SMART" id="SM00547"/>
    </source>
</evidence>
<feature type="domain" description="RanBP2-type" evidence="4">
    <location>
        <begin position="747"/>
        <end position="771"/>
    </location>
</feature>
<dbReference type="AlphaFoldDB" id="A0A836G8P3"/>
<sequence length="993" mass="106823">MHRTYVSASHAVIARRKEGLLYWGHRRPSAAALPRPFASPRVPLPRALLEEVLRISATLSLSTATASMATRLRRNYITAACPRLFAEEICNFASIVFGAVASSPMERHMQAFVLASELQSTAASAAVSPSSAPLSGVAAEASLWRSNMHPFARFFCSSLDDSAPTDNPPSLYAASLAESKWEEALLDHVCLLASWPDTEAADTIAQLMMLLVPSGARRKSSSAPLLANMESVVRRVVRASSPALLSTVVQACQVRIRHPDSVALGAGAAFTRAPAALYTPQAEKDFHGGCRWRAFMSDTAIKVCLQQMVQVLTASPNDRRTERAGGVSAVTPAARLQIQQCCLCQIPRHMDDRTRRDCAMLSMTALKQAPFTVLLAAYQYFREEGLVSVVVAQRFLAHCGVCVTHATQRGVSLATYISPAAAAAGAEALLHAHTTVLSAGRDSKQLEMTVSYAVAALNALGFPHIARSLYKDPGPTVAATPASALCETPHSVLSQVLLRNVSGAVGTLEALGASRPEGWPSLPLAATESMAAVSRLVGQEGNVADVDQLYAALVGFHNAGLFVSYYVECVLAGLCDRMRNLGRQQHACRDTRKVPSAAPHQILECVVPVLRATLRYVGDELNTDIILELVETALHLREYAVPLTAAIVSALRANMEQSLCLQELLYRVDATTHNAPFLCYYTLCYARDFDSPATFDHLAALWRIDGDAIWNRAAHLSPPCGLWRCTTCGRLNSDRYNYCVCSALRYSHVICGACGYAQDERLRQCRSCGETLTPKALLAGAVARKAWQCRSCGARNPARQTLLCFRCGQPTGPCIPQHTAAAAAESEGGTASSPAMPGCCFSGELDNGLKRGAASAATRAAVLYTAAVGVCRECGRFKMDHAARHSIVWVCAGCHQRRSSLERVCPSCPQVECLPKALCREPVSVPRVCRHCGREEANPFTMVCRGCGSTTDPFGHRCDSVETASLPEQVVAAGGHASRVLPQVVASHRQRQV</sequence>
<reference evidence="5 6" key="1">
    <citation type="submission" date="2021-02" db="EMBL/GenBank/DDBJ databases">
        <title>Leishmania (Mundinia) enrietti genome sequencing and assembly.</title>
        <authorList>
            <person name="Almutairi H."/>
            <person name="Gatherer D."/>
        </authorList>
    </citation>
    <scope>NUCLEOTIDE SEQUENCE [LARGE SCALE GENOMIC DNA]</scope>
    <source>
        <strain evidence="5">CUR178</strain>
    </source>
</reference>
<protein>
    <recommendedName>
        <fullName evidence="4">RanBP2-type domain-containing protein</fullName>
    </recommendedName>
</protein>
<dbReference type="InterPro" id="IPR001876">
    <property type="entry name" value="Znf_RanBP2"/>
</dbReference>
<evidence type="ECO:0000313" key="5">
    <source>
        <dbReference type="EMBL" id="KAG5467499.1"/>
    </source>
</evidence>
<dbReference type="GeneID" id="94168428"/>
<dbReference type="RefSeq" id="XP_067689021.1">
    <property type="nucleotide sequence ID" value="XM_067832918.1"/>
</dbReference>
<feature type="domain" description="RanBP2-type" evidence="4">
    <location>
        <begin position="721"/>
        <end position="744"/>
    </location>
</feature>
<keyword evidence="1" id="KW-0479">Metal-binding</keyword>
<accession>A0A836G8P3</accession>
<gene>
    <name evidence="5" type="ORF">CUR178_01143</name>
</gene>
<proteinExistence type="predicted"/>
<evidence type="ECO:0000313" key="6">
    <source>
        <dbReference type="Proteomes" id="UP000674179"/>
    </source>
</evidence>
<evidence type="ECO:0000256" key="2">
    <source>
        <dbReference type="ARBA" id="ARBA00022771"/>
    </source>
</evidence>
<dbReference type="OrthoDB" id="239739at2759"/>
<organism evidence="5 6">
    <name type="scientific">Leishmania enriettii</name>
    <dbReference type="NCBI Taxonomy" id="5663"/>
    <lineage>
        <taxon>Eukaryota</taxon>
        <taxon>Discoba</taxon>
        <taxon>Euglenozoa</taxon>
        <taxon>Kinetoplastea</taxon>
        <taxon>Metakinetoplastina</taxon>
        <taxon>Trypanosomatida</taxon>
        <taxon>Trypanosomatidae</taxon>
        <taxon>Leishmaniinae</taxon>
        <taxon>Leishmania</taxon>
    </lineage>
</organism>
<evidence type="ECO:0000256" key="3">
    <source>
        <dbReference type="ARBA" id="ARBA00022833"/>
    </source>
</evidence>
<keyword evidence="2" id="KW-0863">Zinc-finger</keyword>
<name>A0A836G8P3_LEIEN</name>
<dbReference type="SMART" id="SM00547">
    <property type="entry name" value="ZnF_RBZ"/>
    <property type="match status" value="3"/>
</dbReference>
<dbReference type="EMBL" id="JAFHKP010000035">
    <property type="protein sequence ID" value="KAG5467499.1"/>
    <property type="molecule type" value="Genomic_DNA"/>
</dbReference>